<accession>D2VMP6</accession>
<keyword evidence="2" id="KW-0472">Membrane</keyword>
<dbReference type="SUPFAM" id="SSF101898">
    <property type="entry name" value="NHL repeat"/>
    <property type="match status" value="1"/>
</dbReference>
<keyword evidence="2" id="KW-1133">Transmembrane helix</keyword>
<dbReference type="SUPFAM" id="SSF63825">
    <property type="entry name" value="YWTD domain"/>
    <property type="match status" value="1"/>
</dbReference>
<organism evidence="6">
    <name type="scientific">Naegleria gruberi</name>
    <name type="common">Amoeba</name>
    <dbReference type="NCBI Taxonomy" id="5762"/>
    <lineage>
        <taxon>Eukaryota</taxon>
        <taxon>Discoba</taxon>
        <taxon>Heterolobosea</taxon>
        <taxon>Tetramitia</taxon>
        <taxon>Eutetramitia</taxon>
        <taxon>Vahlkampfiidae</taxon>
        <taxon>Naegleria</taxon>
    </lineage>
</organism>
<proteinExistence type="predicted"/>
<sequence length="589" mass="62995">MRITILFILSLFGMSLIQFALPQQYAITTVAGGGSDIIGDNIPATQVFLNKPYGLEIHGELLYIADTYNDRIRVMNLTSHKIRTIAGSGVRGFNGDFSMDAMQVMFRQPEDVKIDPTDGNLIISDTFNNRIRKMWKESGNVSTIAGTGATNTAPGLNFNSDNILAVDSLLAWPLGILPLSNGELIISDMWNHRIRKILTNGTITTIYGNGLEGSAADGSIALNSRVCGPGSVIRLVDGSLGIAEIYTNKIRSISLENGTLTTLGGIGPVGMVIKNGGLSGDGGLAINAKLNNPHFMATSPSGDLFISDSYNGRIRKIQANGTISTIAGMGAINVNWGTLNFNGDFKIATQALLSFPTGIVYDKKNDEIYFADSSNNRIRKLSLSIFCNGTLYTNSSVCSGNGKCIATETCQCNSGWKGQLCETPDCGLVHNCSSYGNCIGPNQCQCETGYLGIDCSIPTCENISSLNSSFVCSGNGKCQTLNSCNCSEGYFGIVCQLTTCNGFLSNSSQVCLGRGKCVGPEKCSCFGSWVGSNCEIFDSSPKLKEYDETGLIVSMTISGVILLIAFILDIASCVNIPKLRMKFKKQELN</sequence>
<dbReference type="InterPro" id="IPR000742">
    <property type="entry name" value="EGF"/>
</dbReference>
<dbReference type="InterPro" id="IPR011042">
    <property type="entry name" value="6-blade_b-propeller_TolB-like"/>
</dbReference>
<evidence type="ECO:0000256" key="3">
    <source>
        <dbReference type="SAM" id="SignalP"/>
    </source>
</evidence>
<dbReference type="Gene3D" id="2.10.25.10">
    <property type="entry name" value="Laminin"/>
    <property type="match status" value="2"/>
</dbReference>
<dbReference type="PROSITE" id="PS01186">
    <property type="entry name" value="EGF_2"/>
    <property type="match status" value="2"/>
</dbReference>
<gene>
    <name evidence="5" type="ORF">NAEGRDRAFT_80566</name>
</gene>
<reference evidence="5 6" key="1">
    <citation type="journal article" date="2010" name="Cell">
        <title>The genome of Naegleria gruberi illuminates early eukaryotic versatility.</title>
        <authorList>
            <person name="Fritz-Laylin L.K."/>
            <person name="Prochnik S.E."/>
            <person name="Ginger M.L."/>
            <person name="Dacks J.B."/>
            <person name="Carpenter M.L."/>
            <person name="Field M.C."/>
            <person name="Kuo A."/>
            <person name="Paredez A."/>
            <person name="Chapman J."/>
            <person name="Pham J."/>
            <person name="Shu S."/>
            <person name="Neupane R."/>
            <person name="Cipriano M."/>
            <person name="Mancuso J."/>
            <person name="Tu H."/>
            <person name="Salamov A."/>
            <person name="Lindquist E."/>
            <person name="Shapiro H."/>
            <person name="Lucas S."/>
            <person name="Grigoriev I.V."/>
            <person name="Cande W.Z."/>
            <person name="Fulton C."/>
            <person name="Rokhsar D.S."/>
            <person name="Dawson S.C."/>
        </authorList>
    </citation>
    <scope>NUCLEOTIDE SEQUENCE [LARGE SCALE GENOMIC DNA]</scope>
    <source>
        <strain evidence="5 6">NEG-M</strain>
    </source>
</reference>
<dbReference type="PANTHER" id="PTHR46388:SF2">
    <property type="entry name" value="NHL REPEAT-CONTAINING PROTEIN 2"/>
    <property type="match status" value="1"/>
</dbReference>
<keyword evidence="2" id="KW-0812">Transmembrane</keyword>
<dbReference type="Gene3D" id="2.120.10.30">
    <property type="entry name" value="TolB, C-terminal domain"/>
    <property type="match status" value="3"/>
</dbReference>
<dbReference type="VEuPathDB" id="AmoebaDB:NAEGRDRAFT_80566"/>
<keyword evidence="1" id="KW-0245">EGF-like domain</keyword>
<feature type="domain" description="EGF-like" evidence="4">
    <location>
        <begin position="422"/>
        <end position="456"/>
    </location>
</feature>
<keyword evidence="3" id="KW-0732">Signal</keyword>
<dbReference type="SMART" id="SM00181">
    <property type="entry name" value="EGF"/>
    <property type="match status" value="4"/>
</dbReference>
<dbReference type="EMBL" id="GG738883">
    <property type="protein sequence ID" value="EFC41868.1"/>
    <property type="molecule type" value="Genomic_DNA"/>
</dbReference>
<evidence type="ECO:0000256" key="2">
    <source>
        <dbReference type="SAM" id="Phobius"/>
    </source>
</evidence>
<evidence type="ECO:0000313" key="5">
    <source>
        <dbReference type="EMBL" id="EFC41868.1"/>
    </source>
</evidence>
<dbReference type="AlphaFoldDB" id="D2VMP6"/>
<evidence type="ECO:0000259" key="4">
    <source>
        <dbReference type="PROSITE" id="PS50026"/>
    </source>
</evidence>
<dbReference type="Pfam" id="PF25021">
    <property type="entry name" value="TEN_NHL"/>
    <property type="match status" value="2"/>
</dbReference>
<dbReference type="InParanoid" id="D2VMP6"/>
<dbReference type="eggNOG" id="KOG2177">
    <property type="taxonomic scope" value="Eukaryota"/>
</dbReference>
<dbReference type="RefSeq" id="XP_002674612.1">
    <property type="nucleotide sequence ID" value="XM_002674566.1"/>
</dbReference>
<protein>
    <submittedName>
        <fullName evidence="5">Predicted protein</fullName>
    </submittedName>
</protein>
<dbReference type="eggNOG" id="KOG1225">
    <property type="taxonomic scope" value="Eukaryota"/>
</dbReference>
<feature type="transmembrane region" description="Helical" evidence="2">
    <location>
        <begin position="551"/>
        <end position="576"/>
    </location>
</feature>
<keyword evidence="1" id="KW-1015">Disulfide bond</keyword>
<dbReference type="PANTHER" id="PTHR46388">
    <property type="entry name" value="NHL REPEAT-CONTAINING PROTEIN 2"/>
    <property type="match status" value="1"/>
</dbReference>
<feature type="disulfide bond" evidence="1">
    <location>
        <begin position="446"/>
        <end position="455"/>
    </location>
</feature>
<comment type="caution">
    <text evidence="1">Lacks conserved residue(s) required for the propagation of feature annotation.</text>
</comment>
<dbReference type="OrthoDB" id="10045365at2759"/>
<dbReference type="GeneID" id="8851358"/>
<dbReference type="Proteomes" id="UP000006671">
    <property type="component" value="Unassembled WGS sequence"/>
</dbReference>
<dbReference type="PROSITE" id="PS00022">
    <property type="entry name" value="EGF_1"/>
    <property type="match status" value="3"/>
</dbReference>
<dbReference type="PROSITE" id="PS50026">
    <property type="entry name" value="EGF_3"/>
    <property type="match status" value="1"/>
</dbReference>
<feature type="signal peptide" evidence="3">
    <location>
        <begin position="1"/>
        <end position="22"/>
    </location>
</feature>
<dbReference type="Pfam" id="PF23106">
    <property type="entry name" value="EGF_Teneurin"/>
    <property type="match status" value="1"/>
</dbReference>
<evidence type="ECO:0000313" key="6">
    <source>
        <dbReference type="Proteomes" id="UP000006671"/>
    </source>
</evidence>
<name>D2VMP6_NAEGR</name>
<dbReference type="KEGG" id="ngr:NAEGRDRAFT_80566"/>
<feature type="chain" id="PRO_5003038605" evidence="3">
    <location>
        <begin position="23"/>
        <end position="589"/>
    </location>
</feature>
<evidence type="ECO:0000256" key="1">
    <source>
        <dbReference type="PROSITE-ProRule" id="PRU00076"/>
    </source>
</evidence>
<dbReference type="InterPro" id="IPR056822">
    <property type="entry name" value="TEN_NHL"/>
</dbReference>
<keyword evidence="6" id="KW-1185">Reference proteome</keyword>